<organism evidence="1 2">
    <name type="scientific">Paramuricea clavata</name>
    <name type="common">Red gorgonian</name>
    <name type="synonym">Violescent sea-whip</name>
    <dbReference type="NCBI Taxonomy" id="317549"/>
    <lineage>
        <taxon>Eukaryota</taxon>
        <taxon>Metazoa</taxon>
        <taxon>Cnidaria</taxon>
        <taxon>Anthozoa</taxon>
        <taxon>Octocorallia</taxon>
        <taxon>Malacalcyonacea</taxon>
        <taxon>Plexauridae</taxon>
        <taxon>Paramuricea</taxon>
    </lineage>
</organism>
<dbReference type="PANTHER" id="PTHR47331">
    <property type="entry name" value="PHD-TYPE DOMAIN-CONTAINING PROTEIN"/>
    <property type="match status" value="1"/>
</dbReference>
<dbReference type="AlphaFoldDB" id="A0A6S7FKB6"/>
<name>A0A6S7FKB6_PARCT</name>
<reference evidence="1" key="1">
    <citation type="submission" date="2020-04" db="EMBL/GenBank/DDBJ databases">
        <authorList>
            <person name="Alioto T."/>
            <person name="Alioto T."/>
            <person name="Gomez Garrido J."/>
        </authorList>
    </citation>
    <scope>NUCLEOTIDE SEQUENCE</scope>
    <source>
        <strain evidence="1">A484AB</strain>
    </source>
</reference>
<protein>
    <submittedName>
        <fullName evidence="1">Uncharacterized protein</fullName>
    </submittedName>
</protein>
<evidence type="ECO:0000313" key="2">
    <source>
        <dbReference type="Proteomes" id="UP001152795"/>
    </source>
</evidence>
<accession>A0A6S7FKB6</accession>
<dbReference type="Proteomes" id="UP001152795">
    <property type="component" value="Unassembled WGS sequence"/>
</dbReference>
<dbReference type="EMBL" id="CACRXK020000227">
    <property type="protein sequence ID" value="CAB3979778.1"/>
    <property type="molecule type" value="Genomic_DNA"/>
</dbReference>
<dbReference type="InterPro" id="IPR005312">
    <property type="entry name" value="DUF1759"/>
</dbReference>
<sequence>MSVNPRANHEMIDGTPSTLTFVSNLATPSTQSSERTSHDVPTTLFTIHSTPLQVTSPATAGHVCNNQIRPLQYSSPAGIEFVPPYSQCTQGNTYYELIDLQRKQTELSQTIASQQARSLLPAHKPPMFAGDALEFPTFWTAFESLIKSKVKDPIERLYFLGQYTVGKAKDVIKGCLQRKTDDAYGEAKRLLQRQFGDPFKIANAHVTKLSSWPQIKPNEGSALRDFAIALEQAGSAMKGMCHMQDLNTAHVLRKLWEKLPRHLRSKWTERNNKTKVTKGRMANFEEFSQFVCEQAEFANDPVFSEEGVSIKSAEDKNSYNGKPRLTRRVRGFGTMMEKAVTTCPLCKRTHNLNDCELFLKKPLKDRRDFVKENKLCYGCFGDQHVARNCKKRQSCKKCSKNHPTSMHDDNWVNKAKIDGKKDDDQSPGDPQVSTNRTAICNVTEAGDIPVSMGIIPVWVSRKGDPTNKEKVYALLDNASGGTFIRQDLARRLNIEGSSTNLILTTMHGSENVRTEAVDGLVVTNFTNEDTSVELPRTYTRQVIPADRSEIPQPQSISKFPHLAELSKKMPPLMEDVDVGLLIGLNCPSVLRPREIIYGQEEEPYAIRSLLGWYINGPICSSENQGLHCNNVRLKEIAPTTAKGYVVSQRMAKEQITPQAVKQMFELDFSETERGTAMSREDRLFYHVVENGIVHLEDQHYEMSLPLKDQNIKLPNNYVQAEKRLNSLKKRLQSDERLERFSSWHKVRGAVAYCLKYKKILKDRVNCKKSSQGDESYKKKSTDNSNTNVAVDLCVEDLEEAEREIIKQIQNVAFPTELETLRGLQGKPNYGTRESDKNKKGVLRRTSSLYTLDPFVDEQGVLRVGGRIRRASFSESLKNPVILPKSSHIILRHL</sequence>
<comment type="caution">
    <text evidence="1">The sequence shown here is derived from an EMBL/GenBank/DDBJ whole genome shotgun (WGS) entry which is preliminary data.</text>
</comment>
<dbReference type="PANTHER" id="PTHR47331:SF5">
    <property type="entry name" value="RIBONUCLEASE H"/>
    <property type="match status" value="1"/>
</dbReference>
<evidence type="ECO:0000313" key="1">
    <source>
        <dbReference type="EMBL" id="CAB3979778.1"/>
    </source>
</evidence>
<gene>
    <name evidence="1" type="ORF">PACLA_8A007690</name>
</gene>
<dbReference type="OrthoDB" id="5983137at2759"/>
<proteinExistence type="predicted"/>
<keyword evidence="2" id="KW-1185">Reference proteome</keyword>
<dbReference type="Pfam" id="PF03564">
    <property type="entry name" value="DUF1759"/>
    <property type="match status" value="1"/>
</dbReference>